<dbReference type="Proteomes" id="UP001175353">
    <property type="component" value="Unassembled WGS sequence"/>
</dbReference>
<evidence type="ECO:0000256" key="1">
    <source>
        <dbReference type="SAM" id="Coils"/>
    </source>
</evidence>
<accession>A0AAN6JX95</accession>
<gene>
    <name evidence="3" type="ORF">LTR91_024774</name>
</gene>
<comment type="caution">
    <text evidence="3">The sequence shown here is derived from an EMBL/GenBank/DDBJ whole genome shotgun (WGS) entry which is preliminary data.</text>
</comment>
<evidence type="ECO:0000313" key="3">
    <source>
        <dbReference type="EMBL" id="KAK0951811.1"/>
    </source>
</evidence>
<feature type="compositionally biased region" description="Low complexity" evidence="2">
    <location>
        <begin position="11"/>
        <end position="36"/>
    </location>
</feature>
<proteinExistence type="predicted"/>
<reference evidence="3" key="1">
    <citation type="submission" date="2023-06" db="EMBL/GenBank/DDBJ databases">
        <title>Black Yeasts Isolated from many extreme environments.</title>
        <authorList>
            <person name="Coleine C."/>
            <person name="Stajich J.E."/>
            <person name="Selbmann L."/>
        </authorList>
    </citation>
    <scope>NUCLEOTIDE SEQUENCE</scope>
    <source>
        <strain evidence="3">CCFEE 5200</strain>
    </source>
</reference>
<dbReference type="EMBL" id="JAUJLE010000662">
    <property type="protein sequence ID" value="KAK0951811.1"/>
    <property type="molecule type" value="Genomic_DNA"/>
</dbReference>
<feature type="region of interest" description="Disordered" evidence="2">
    <location>
        <begin position="1"/>
        <end position="59"/>
    </location>
</feature>
<name>A0AAN6JX95_9PEZI</name>
<organism evidence="3 4">
    <name type="scientific">Friedmanniomyces endolithicus</name>
    <dbReference type="NCBI Taxonomy" id="329885"/>
    <lineage>
        <taxon>Eukaryota</taxon>
        <taxon>Fungi</taxon>
        <taxon>Dikarya</taxon>
        <taxon>Ascomycota</taxon>
        <taxon>Pezizomycotina</taxon>
        <taxon>Dothideomycetes</taxon>
        <taxon>Dothideomycetidae</taxon>
        <taxon>Mycosphaerellales</taxon>
        <taxon>Teratosphaeriaceae</taxon>
        <taxon>Friedmanniomyces</taxon>
    </lineage>
</organism>
<evidence type="ECO:0000313" key="4">
    <source>
        <dbReference type="Proteomes" id="UP001175353"/>
    </source>
</evidence>
<feature type="coiled-coil region" evidence="1">
    <location>
        <begin position="71"/>
        <end position="126"/>
    </location>
</feature>
<evidence type="ECO:0000256" key="2">
    <source>
        <dbReference type="SAM" id="MobiDB-lite"/>
    </source>
</evidence>
<dbReference type="AlphaFoldDB" id="A0AAN6JX95"/>
<protein>
    <submittedName>
        <fullName evidence="3">Uncharacterized protein</fullName>
    </submittedName>
</protein>
<keyword evidence="1" id="KW-0175">Coiled coil</keyword>
<keyword evidence="4" id="KW-1185">Reference proteome</keyword>
<sequence>MGVAVRSDSHTTPTAPETATAVPDLQPDPQQSLPPTDSEDLSPSLRVKRRKDLVPQLDRTRVKRSTFSEEANRLNRRKEEWSTRIAELEQQLQEAREHADNASGEYEKVQAQAAEVAVLVEKMEKEIRGIDVELLQ</sequence>